<proteinExistence type="predicted"/>
<accession>A0A7U4M2E2</accession>
<evidence type="ECO:0008006" key="4">
    <source>
        <dbReference type="Google" id="ProtNLM"/>
    </source>
</evidence>
<protein>
    <recommendedName>
        <fullName evidence="4">Bll5565 protein</fullName>
    </recommendedName>
</protein>
<gene>
    <name evidence="2" type="ORF">YH65_09305</name>
</gene>
<sequence>MLSTIKHKLITLLQLLLVITFILLEEIIWEGVAYPVYKYVHSLKILQKVEAKLHGVNRYVILVIFVIMLASVEAFGLYAGYMFVSGHILMGLVLYLSKIPIAAFTFWMFRVTEEKLMQFGWFKWIYEKIMAAIDWLKSLEIYQSTMLKLKTTKEKIRQFWRSVKIKYFSKESPFVTRIKKIYYNLKQALKK</sequence>
<dbReference type="OrthoDB" id="5349149at2"/>
<dbReference type="KEGG" id="slh:YH65_09305"/>
<dbReference type="Proteomes" id="UP000034444">
    <property type="component" value="Chromosome"/>
</dbReference>
<organism evidence="2 3">
    <name type="scientific">Sulfurovum lithotrophicum</name>
    <dbReference type="NCBI Taxonomy" id="206403"/>
    <lineage>
        <taxon>Bacteria</taxon>
        <taxon>Pseudomonadati</taxon>
        <taxon>Campylobacterota</taxon>
        <taxon>Epsilonproteobacteria</taxon>
        <taxon>Campylobacterales</taxon>
        <taxon>Sulfurovaceae</taxon>
        <taxon>Sulfurovum</taxon>
    </lineage>
</organism>
<feature type="transmembrane region" description="Helical" evidence="1">
    <location>
        <begin position="12"/>
        <end position="37"/>
    </location>
</feature>
<evidence type="ECO:0000256" key="1">
    <source>
        <dbReference type="SAM" id="Phobius"/>
    </source>
</evidence>
<keyword evidence="1" id="KW-0812">Transmembrane</keyword>
<dbReference type="EMBL" id="CP011308">
    <property type="protein sequence ID" value="AKF25550.1"/>
    <property type="molecule type" value="Genomic_DNA"/>
</dbReference>
<evidence type="ECO:0000313" key="2">
    <source>
        <dbReference type="EMBL" id="AKF25550.1"/>
    </source>
</evidence>
<evidence type="ECO:0000313" key="3">
    <source>
        <dbReference type="Proteomes" id="UP000034444"/>
    </source>
</evidence>
<dbReference type="RefSeq" id="WP_046551620.1">
    <property type="nucleotide sequence ID" value="NZ_CP011308.1"/>
</dbReference>
<keyword evidence="1" id="KW-0472">Membrane</keyword>
<feature type="transmembrane region" description="Helical" evidence="1">
    <location>
        <begin position="58"/>
        <end position="81"/>
    </location>
</feature>
<keyword evidence="1" id="KW-1133">Transmembrane helix</keyword>
<reference evidence="3" key="2">
    <citation type="journal article" date="2017" name="Stand. Genomic Sci.">
        <title>Complete genome sequence of the sulfur-oxidizing chemolithoautotrophic Sulfurovum lithotrophicum 42BKTT.</title>
        <authorList>
            <person name="Jeon W."/>
            <person name="Priscilla L."/>
            <person name="Park G."/>
            <person name="Lee H."/>
            <person name="Lee N."/>
            <person name="Lee D."/>
            <person name="Kwon H."/>
            <person name="Ahn I."/>
            <person name="Lee C."/>
            <person name="Lee H."/>
            <person name="Ahn J."/>
        </authorList>
    </citation>
    <scope>NUCLEOTIDE SEQUENCE [LARGE SCALE GENOMIC DNA]</scope>
    <source>
        <strain evidence="3">ATCC BAA-797 / 42BKT</strain>
    </source>
</reference>
<feature type="transmembrane region" description="Helical" evidence="1">
    <location>
        <begin position="87"/>
        <end position="109"/>
    </location>
</feature>
<dbReference type="AlphaFoldDB" id="A0A7U4M2E2"/>
<reference evidence="2 3" key="1">
    <citation type="submission" date="2015-04" db="EMBL/GenBank/DDBJ databases">
        <title>Complete genome sequence of Sulfurovum lithotrophicum ATCC BAA-797T.</title>
        <authorList>
            <person name="Ahn J."/>
            <person name="Park G."/>
            <person name="Jeon W."/>
            <person name="Jang Y."/>
            <person name="Jang M."/>
            <person name="Lee H."/>
            <person name="Lee H."/>
        </authorList>
    </citation>
    <scope>NUCLEOTIDE SEQUENCE [LARGE SCALE GENOMIC DNA]</scope>
    <source>
        <strain evidence="3">ATCC BAA-797 / 42BKT</strain>
    </source>
</reference>
<name>A0A7U4M2E2_9BACT</name>
<keyword evidence="3" id="KW-1185">Reference proteome</keyword>